<sequence length="180" mass="21140">MARTSAPEALKYFVAILFRRPEDLEQGKRALMECWGAFDFEGEDHLFDISDYYEPEMGAPLYRRLVAFETLMMPTKLVGMKLRCNEIENATAQQGQRIINLDAGYLDHNKLVLASAKGAGQKIYIANGIYADLLGRYEKGRYQPFHWTFPDFKTGRYDRELLHIRQMYLRQMKRWRLQNS</sequence>
<dbReference type="EMBL" id="PDPS01000037">
    <property type="protein sequence ID" value="PID56206.1"/>
    <property type="molecule type" value="Genomic_DNA"/>
</dbReference>
<dbReference type="AlphaFoldDB" id="A0A2G6E297"/>
<dbReference type="InterPro" id="IPR025529">
    <property type="entry name" value="DUF4416"/>
</dbReference>
<reference evidence="1 2" key="1">
    <citation type="submission" date="2017-10" db="EMBL/GenBank/DDBJ databases">
        <title>Novel microbial diversity and functional potential in the marine mammal oral microbiome.</title>
        <authorList>
            <person name="Dudek N.K."/>
            <person name="Sun C.L."/>
            <person name="Burstein D."/>
            <person name="Kantor R.S."/>
            <person name="Aliaga Goltsman D.S."/>
            <person name="Bik E.M."/>
            <person name="Thomas B.C."/>
            <person name="Banfield J.F."/>
            <person name="Relman D.A."/>
        </authorList>
    </citation>
    <scope>NUCLEOTIDE SEQUENCE [LARGE SCALE GENOMIC DNA]</scope>
    <source>
        <strain evidence="1">DOLZORAL124_49_17</strain>
    </source>
</reference>
<protein>
    <recommendedName>
        <fullName evidence="3">GTP-binding protein</fullName>
    </recommendedName>
</protein>
<evidence type="ECO:0008006" key="3">
    <source>
        <dbReference type="Google" id="ProtNLM"/>
    </source>
</evidence>
<evidence type="ECO:0000313" key="1">
    <source>
        <dbReference type="EMBL" id="PID56206.1"/>
    </source>
</evidence>
<organism evidence="1 2">
    <name type="scientific">candidate division KSB3 bacterium</name>
    <dbReference type="NCBI Taxonomy" id="2044937"/>
    <lineage>
        <taxon>Bacteria</taxon>
        <taxon>candidate division KSB3</taxon>
    </lineage>
</organism>
<dbReference type="Proteomes" id="UP000229740">
    <property type="component" value="Unassembled WGS sequence"/>
</dbReference>
<accession>A0A2G6E297</accession>
<evidence type="ECO:0000313" key="2">
    <source>
        <dbReference type="Proteomes" id="UP000229740"/>
    </source>
</evidence>
<dbReference type="Pfam" id="PF14385">
    <property type="entry name" value="DUF4416"/>
    <property type="match status" value="1"/>
</dbReference>
<proteinExistence type="predicted"/>
<name>A0A2G6E297_9BACT</name>
<comment type="caution">
    <text evidence="1">The sequence shown here is derived from an EMBL/GenBank/DDBJ whole genome shotgun (WGS) entry which is preliminary data.</text>
</comment>
<gene>
    <name evidence="1" type="ORF">CSB45_12590</name>
</gene>